<evidence type="ECO:0000256" key="1">
    <source>
        <dbReference type="SAM" id="Phobius"/>
    </source>
</evidence>
<dbReference type="EMBL" id="DVFT01000002">
    <property type="protein sequence ID" value="HIQ94950.1"/>
    <property type="molecule type" value="Genomic_DNA"/>
</dbReference>
<reference evidence="2" key="1">
    <citation type="submission" date="2020-10" db="EMBL/GenBank/DDBJ databases">
        <authorList>
            <person name="Gilroy R."/>
        </authorList>
    </citation>
    <scope>NUCLEOTIDE SEQUENCE</scope>
    <source>
        <strain evidence="2">ChiSjej3B21-11622</strain>
    </source>
</reference>
<dbReference type="Proteomes" id="UP000886886">
    <property type="component" value="Unassembled WGS sequence"/>
</dbReference>
<keyword evidence="1" id="KW-0472">Membrane</keyword>
<name>A0A9D0ZUA2_9FIRM</name>
<keyword evidence="1" id="KW-1133">Transmembrane helix</keyword>
<keyword evidence="1" id="KW-0812">Transmembrane</keyword>
<sequence length="76" mass="9088">MNLTDEQREKLIWAIQGILGVMILALSVKNSAKVRTKEMERIMKNNAKREERLAKKNYHYKEKLLKKQYQQKLAKK</sequence>
<dbReference type="AlphaFoldDB" id="A0A9D0ZUA2"/>
<evidence type="ECO:0000313" key="2">
    <source>
        <dbReference type="EMBL" id="HIQ94950.1"/>
    </source>
</evidence>
<organism evidence="2 3">
    <name type="scientific">Candidatus Limivivens merdigallinarum</name>
    <dbReference type="NCBI Taxonomy" id="2840859"/>
    <lineage>
        <taxon>Bacteria</taxon>
        <taxon>Bacillati</taxon>
        <taxon>Bacillota</taxon>
        <taxon>Clostridia</taxon>
        <taxon>Lachnospirales</taxon>
        <taxon>Lachnospiraceae</taxon>
        <taxon>Lachnospiraceae incertae sedis</taxon>
        <taxon>Candidatus Limivivens</taxon>
    </lineage>
</organism>
<evidence type="ECO:0000313" key="3">
    <source>
        <dbReference type="Proteomes" id="UP000886886"/>
    </source>
</evidence>
<feature type="transmembrane region" description="Helical" evidence="1">
    <location>
        <begin position="12"/>
        <end position="32"/>
    </location>
</feature>
<comment type="caution">
    <text evidence="2">The sequence shown here is derived from an EMBL/GenBank/DDBJ whole genome shotgun (WGS) entry which is preliminary data.</text>
</comment>
<gene>
    <name evidence="2" type="ORF">IAB26_00115</name>
</gene>
<protein>
    <submittedName>
        <fullName evidence="2">Uncharacterized protein</fullName>
    </submittedName>
</protein>
<proteinExistence type="predicted"/>
<accession>A0A9D0ZUA2</accession>
<reference evidence="2" key="2">
    <citation type="journal article" date="2021" name="PeerJ">
        <title>Extensive microbial diversity within the chicken gut microbiome revealed by metagenomics and culture.</title>
        <authorList>
            <person name="Gilroy R."/>
            <person name="Ravi A."/>
            <person name="Getino M."/>
            <person name="Pursley I."/>
            <person name="Horton D.L."/>
            <person name="Alikhan N.F."/>
            <person name="Baker D."/>
            <person name="Gharbi K."/>
            <person name="Hall N."/>
            <person name="Watson M."/>
            <person name="Adriaenssens E.M."/>
            <person name="Foster-Nyarko E."/>
            <person name="Jarju S."/>
            <person name="Secka A."/>
            <person name="Antonio M."/>
            <person name="Oren A."/>
            <person name="Chaudhuri R.R."/>
            <person name="La Ragione R."/>
            <person name="Hildebrand F."/>
            <person name="Pallen M.J."/>
        </authorList>
    </citation>
    <scope>NUCLEOTIDE SEQUENCE</scope>
    <source>
        <strain evidence="2">ChiSjej3B21-11622</strain>
    </source>
</reference>